<dbReference type="EMBL" id="CP071503">
    <property type="protein sequence ID" value="QSX32572.1"/>
    <property type="molecule type" value="Genomic_DNA"/>
</dbReference>
<feature type="domain" description="RNA polymerase sigma factor 70 region 4 type 2" evidence="6">
    <location>
        <begin position="111"/>
        <end position="163"/>
    </location>
</feature>
<dbReference type="InterPro" id="IPR036388">
    <property type="entry name" value="WH-like_DNA-bd_sf"/>
</dbReference>
<dbReference type="RefSeq" id="WP_207353814.1">
    <property type="nucleotide sequence ID" value="NZ_CP071503.1"/>
</dbReference>
<dbReference type="SUPFAM" id="SSF88659">
    <property type="entry name" value="Sigma3 and sigma4 domains of RNA polymerase sigma factors"/>
    <property type="match status" value="1"/>
</dbReference>
<name>A0ABX7QNH6_9GAMM</name>
<proteinExistence type="inferred from homology"/>
<dbReference type="InterPro" id="IPR013325">
    <property type="entry name" value="RNA_pol_sigma_r2"/>
</dbReference>
<evidence type="ECO:0000256" key="3">
    <source>
        <dbReference type="ARBA" id="ARBA00023082"/>
    </source>
</evidence>
<keyword evidence="4" id="KW-0804">Transcription</keyword>
<protein>
    <submittedName>
        <fullName evidence="7">Sigma-70 family RNA polymerase sigma factor</fullName>
    </submittedName>
</protein>
<dbReference type="InterPro" id="IPR013324">
    <property type="entry name" value="RNA_pol_sigma_r3/r4-like"/>
</dbReference>
<dbReference type="InterPro" id="IPR039425">
    <property type="entry name" value="RNA_pol_sigma-70-like"/>
</dbReference>
<accession>A0ABX7QNH6</accession>
<gene>
    <name evidence="7" type="ORF">JYB87_12495</name>
</gene>
<dbReference type="SUPFAM" id="SSF88946">
    <property type="entry name" value="Sigma2 domain of RNA polymerase sigma factors"/>
    <property type="match status" value="1"/>
</dbReference>
<dbReference type="PANTHER" id="PTHR43133">
    <property type="entry name" value="RNA POLYMERASE ECF-TYPE SIGMA FACTO"/>
    <property type="match status" value="1"/>
</dbReference>
<evidence type="ECO:0000259" key="5">
    <source>
        <dbReference type="Pfam" id="PF04542"/>
    </source>
</evidence>
<comment type="similarity">
    <text evidence="1">Belongs to the sigma-70 factor family. ECF subfamily.</text>
</comment>
<feature type="domain" description="RNA polymerase sigma-70 region 2" evidence="5">
    <location>
        <begin position="20"/>
        <end position="72"/>
    </location>
</feature>
<dbReference type="Pfam" id="PF08281">
    <property type="entry name" value="Sigma70_r4_2"/>
    <property type="match status" value="1"/>
</dbReference>
<dbReference type="InterPro" id="IPR007627">
    <property type="entry name" value="RNA_pol_sigma70_r2"/>
</dbReference>
<dbReference type="Pfam" id="PF04542">
    <property type="entry name" value="Sigma70_r2"/>
    <property type="match status" value="1"/>
</dbReference>
<dbReference type="InterPro" id="IPR013249">
    <property type="entry name" value="RNA_pol_sigma70_r4_t2"/>
</dbReference>
<dbReference type="Gene3D" id="1.10.1740.10">
    <property type="match status" value="1"/>
</dbReference>
<dbReference type="Proteomes" id="UP000662770">
    <property type="component" value="Chromosome"/>
</dbReference>
<dbReference type="PANTHER" id="PTHR43133:SF63">
    <property type="entry name" value="RNA POLYMERASE SIGMA FACTOR FECI-RELATED"/>
    <property type="match status" value="1"/>
</dbReference>
<sequence>MSNSEKSESVISVYAECKYSLRKMISKYLNRASDVEDVLQETFTRTFAADKKKSIDFPKLYLFKTAKHLVYNENINITNTLTEYLDDFASFKNPSKSENPLDLLTEDEERALLQQAMATLPEQCRRVTHLRLTEHFAVKDIAVELNLSLSTVEKHLAKGIERCDRYMREFVNEYQSQEFQESQLHGKRESC</sequence>
<dbReference type="NCBIfam" id="TIGR02937">
    <property type="entry name" value="sigma70-ECF"/>
    <property type="match status" value="1"/>
</dbReference>
<dbReference type="Gene3D" id="1.10.10.10">
    <property type="entry name" value="Winged helix-like DNA-binding domain superfamily/Winged helix DNA-binding domain"/>
    <property type="match status" value="1"/>
</dbReference>
<keyword evidence="3" id="KW-0731">Sigma factor</keyword>
<organism evidence="7 8">
    <name type="scientific">Shewanella avicenniae</name>
    <dbReference type="NCBI Taxonomy" id="2814294"/>
    <lineage>
        <taxon>Bacteria</taxon>
        <taxon>Pseudomonadati</taxon>
        <taxon>Pseudomonadota</taxon>
        <taxon>Gammaproteobacteria</taxon>
        <taxon>Alteromonadales</taxon>
        <taxon>Shewanellaceae</taxon>
        <taxon>Shewanella</taxon>
    </lineage>
</organism>
<evidence type="ECO:0000256" key="1">
    <source>
        <dbReference type="ARBA" id="ARBA00010641"/>
    </source>
</evidence>
<evidence type="ECO:0000256" key="2">
    <source>
        <dbReference type="ARBA" id="ARBA00023015"/>
    </source>
</evidence>
<keyword evidence="8" id="KW-1185">Reference proteome</keyword>
<reference evidence="7 8" key="1">
    <citation type="submission" date="2021-03" db="EMBL/GenBank/DDBJ databases">
        <title>Novel species identification of genus Shewanella.</title>
        <authorList>
            <person name="Liu G."/>
            <person name="Zhang Q."/>
        </authorList>
    </citation>
    <scope>NUCLEOTIDE SEQUENCE [LARGE SCALE GENOMIC DNA]</scope>
    <source>
        <strain evidence="7 8">FJAT-51800</strain>
    </source>
</reference>
<dbReference type="InterPro" id="IPR014284">
    <property type="entry name" value="RNA_pol_sigma-70_dom"/>
</dbReference>
<evidence type="ECO:0000259" key="6">
    <source>
        <dbReference type="Pfam" id="PF08281"/>
    </source>
</evidence>
<evidence type="ECO:0000313" key="8">
    <source>
        <dbReference type="Proteomes" id="UP000662770"/>
    </source>
</evidence>
<evidence type="ECO:0000313" key="7">
    <source>
        <dbReference type="EMBL" id="QSX32572.1"/>
    </source>
</evidence>
<keyword evidence="2" id="KW-0805">Transcription regulation</keyword>
<evidence type="ECO:0000256" key="4">
    <source>
        <dbReference type="ARBA" id="ARBA00023163"/>
    </source>
</evidence>